<dbReference type="Gene3D" id="3.40.50.620">
    <property type="entry name" value="HUPs"/>
    <property type="match status" value="2"/>
</dbReference>
<feature type="domain" description="Aminoacyl-tRNA synthetase class Ia" evidence="11">
    <location>
        <begin position="18"/>
        <end position="633"/>
    </location>
</feature>
<gene>
    <name evidence="10" type="primary">ileS</name>
    <name evidence="13" type="ORF">CA615_07335</name>
</gene>
<feature type="short sequence motif" description="'KMSKS' region" evidence="10">
    <location>
        <begin position="602"/>
        <end position="606"/>
    </location>
</feature>
<comment type="catalytic activity">
    <reaction evidence="9 10">
        <text>tRNA(Ile) + L-isoleucine + ATP = L-isoleucyl-tRNA(Ile) + AMP + diphosphate</text>
        <dbReference type="Rhea" id="RHEA:11060"/>
        <dbReference type="Rhea" id="RHEA-COMP:9666"/>
        <dbReference type="Rhea" id="RHEA-COMP:9695"/>
        <dbReference type="ChEBI" id="CHEBI:30616"/>
        <dbReference type="ChEBI" id="CHEBI:33019"/>
        <dbReference type="ChEBI" id="CHEBI:58045"/>
        <dbReference type="ChEBI" id="CHEBI:78442"/>
        <dbReference type="ChEBI" id="CHEBI:78528"/>
        <dbReference type="ChEBI" id="CHEBI:456215"/>
        <dbReference type="EC" id="6.1.1.5"/>
    </reaction>
</comment>
<dbReference type="GO" id="GO:0008270">
    <property type="term" value="F:zinc ion binding"/>
    <property type="evidence" value="ECO:0007669"/>
    <property type="project" value="UniProtKB-UniRule"/>
</dbReference>
<dbReference type="InterPro" id="IPR002300">
    <property type="entry name" value="aa-tRNA-synth_Ia"/>
</dbReference>
<comment type="caution">
    <text evidence="13">The sequence shown here is derived from an EMBL/GenBank/DDBJ whole genome shotgun (WGS) entry which is preliminary data.</text>
</comment>
<dbReference type="CDD" id="cd07961">
    <property type="entry name" value="Anticodon_Ia_Ile_ABEc"/>
    <property type="match status" value="1"/>
</dbReference>
<proteinExistence type="inferred from homology"/>
<evidence type="ECO:0000256" key="8">
    <source>
        <dbReference type="ARBA" id="ARBA00023146"/>
    </source>
</evidence>
<dbReference type="GeneID" id="3856100"/>
<dbReference type="HAMAP" id="MF_02003">
    <property type="entry name" value="Ile_tRNA_synth_type2"/>
    <property type="match status" value="1"/>
</dbReference>
<keyword evidence="2 10" id="KW-0436">Ligase</keyword>
<evidence type="ECO:0000259" key="12">
    <source>
        <dbReference type="Pfam" id="PF08264"/>
    </source>
</evidence>
<keyword evidence="1 10" id="KW-0963">Cytoplasm</keyword>
<dbReference type="PRINTS" id="PR00984">
    <property type="entry name" value="TRNASYNTHILE"/>
</dbReference>
<feature type="binding site" evidence="10">
    <location>
        <position position="605"/>
    </location>
    <ligand>
        <name>ATP</name>
        <dbReference type="ChEBI" id="CHEBI:30616"/>
    </ligand>
</feature>
<dbReference type="GO" id="GO:0006428">
    <property type="term" value="P:isoleucyl-tRNA aminoacylation"/>
    <property type="evidence" value="ECO:0007669"/>
    <property type="project" value="UniProtKB-UniRule"/>
</dbReference>
<evidence type="ECO:0000256" key="4">
    <source>
        <dbReference type="ARBA" id="ARBA00022741"/>
    </source>
</evidence>
<dbReference type="InterPro" id="IPR033709">
    <property type="entry name" value="Anticodon_Ile_ABEc"/>
</dbReference>
<name>A0A328Q4F7_9EURY</name>
<dbReference type="InterPro" id="IPR001412">
    <property type="entry name" value="aa-tRNA-synth_I_CS"/>
</dbReference>
<dbReference type="Pfam" id="PF19302">
    <property type="entry name" value="DUF5915"/>
    <property type="match status" value="1"/>
</dbReference>
<reference evidence="13 14" key="1">
    <citation type="submission" date="2017-05" db="EMBL/GenBank/DDBJ databases">
        <title>Host range expansion of the Methanosphaera genus to humans and monogastric animals involves recent and extensive reduction in genome content.</title>
        <authorList>
            <person name="Hoedt E.C."/>
            <person name="Volmer J.G."/>
            <person name="Parks D.H."/>
            <person name="Rosewarne C.P."/>
            <person name="Denman S.E."/>
            <person name="Mcsweeney C.S."/>
            <person name="O Cuiv P."/>
            <person name="Hugenholtz P."/>
            <person name="Tyson G.W."/>
            <person name="Morrison M."/>
        </authorList>
    </citation>
    <scope>NUCLEOTIDE SEQUENCE [LARGE SCALE GENOMIC DNA]</scope>
    <source>
        <strain evidence="13 14">PA5</strain>
    </source>
</reference>
<keyword evidence="8 10" id="KW-0030">Aminoacyl-tRNA synthetase</keyword>
<organism evidence="13 14">
    <name type="scientific">Methanosphaera stadtmanae</name>
    <dbReference type="NCBI Taxonomy" id="2317"/>
    <lineage>
        <taxon>Archaea</taxon>
        <taxon>Methanobacteriati</taxon>
        <taxon>Methanobacteriota</taxon>
        <taxon>Methanomada group</taxon>
        <taxon>Methanobacteria</taxon>
        <taxon>Methanobacteriales</taxon>
        <taxon>Methanobacteriaceae</taxon>
        <taxon>Methanosphaera</taxon>
    </lineage>
</organism>
<dbReference type="Pfam" id="PF08264">
    <property type="entry name" value="Anticodon_1"/>
    <property type="match status" value="1"/>
</dbReference>
<dbReference type="Pfam" id="PF00133">
    <property type="entry name" value="tRNA-synt_1"/>
    <property type="match status" value="1"/>
</dbReference>
<evidence type="ECO:0000256" key="5">
    <source>
        <dbReference type="ARBA" id="ARBA00022833"/>
    </source>
</evidence>
<dbReference type="GO" id="GO:0005524">
    <property type="term" value="F:ATP binding"/>
    <property type="evidence" value="ECO:0007669"/>
    <property type="project" value="UniProtKB-UniRule"/>
</dbReference>
<feature type="short sequence motif" description="'HIGH' region" evidence="10">
    <location>
        <begin position="48"/>
        <end position="58"/>
    </location>
</feature>
<evidence type="ECO:0000256" key="7">
    <source>
        <dbReference type="ARBA" id="ARBA00022917"/>
    </source>
</evidence>
<dbReference type="OMA" id="HCWRCKT"/>
<dbReference type="PROSITE" id="PS00178">
    <property type="entry name" value="AA_TRNA_LIGASE_I"/>
    <property type="match status" value="1"/>
</dbReference>
<comment type="similarity">
    <text evidence="10">Belongs to the class-I aminoacyl-tRNA synthetase family. IleS type 2 subfamily.</text>
</comment>
<dbReference type="InterPro" id="IPR023586">
    <property type="entry name" value="Ile-tRNA-ligase_type2"/>
</dbReference>
<evidence type="ECO:0000313" key="13">
    <source>
        <dbReference type="EMBL" id="RAP02456.1"/>
    </source>
</evidence>
<dbReference type="InterPro" id="IPR014729">
    <property type="entry name" value="Rossmann-like_a/b/a_fold"/>
</dbReference>
<dbReference type="InterPro" id="IPR013155">
    <property type="entry name" value="M/V/L/I-tRNA-synth_anticd-bd"/>
</dbReference>
<dbReference type="GO" id="GO:0000049">
    <property type="term" value="F:tRNA binding"/>
    <property type="evidence" value="ECO:0007669"/>
    <property type="project" value="InterPro"/>
</dbReference>
<dbReference type="InterPro" id="IPR009008">
    <property type="entry name" value="Val/Leu/Ile-tRNA-synth_edit"/>
</dbReference>
<accession>A0A328Q4F7</accession>
<evidence type="ECO:0000256" key="3">
    <source>
        <dbReference type="ARBA" id="ARBA00022723"/>
    </source>
</evidence>
<dbReference type="SUPFAM" id="SSF47323">
    <property type="entry name" value="Anticodon-binding domain of a subclass of class I aminoacyl-tRNA synthetases"/>
    <property type="match status" value="2"/>
</dbReference>
<evidence type="ECO:0000256" key="9">
    <source>
        <dbReference type="ARBA" id="ARBA00048359"/>
    </source>
</evidence>
<feature type="domain" description="Methionyl/Valyl/Leucyl/Isoleucyl-tRNA synthetase anticodon-binding" evidence="12">
    <location>
        <begin position="688"/>
        <end position="838"/>
    </location>
</feature>
<comment type="function">
    <text evidence="10">Catalyzes the attachment of isoleucine to tRNA(Ile). As IleRS can inadvertently accommodate and process structurally similar amino acids such as valine, to avoid such errors it has two additional distinct tRNA(Ile)-dependent editing activities. One activity is designated as 'pretransfer' editing and involves the hydrolysis of activated Val-AMP. The other activity is designated 'posttransfer' editing and involves deacylation of mischarged Val-tRNA(Ile).</text>
</comment>
<dbReference type="FunFam" id="3.40.50.620:FF:000286">
    <property type="entry name" value="Isoleucine--tRNA ligase"/>
    <property type="match status" value="1"/>
</dbReference>
<dbReference type="CDD" id="cd00818">
    <property type="entry name" value="IleRS_core"/>
    <property type="match status" value="1"/>
</dbReference>
<dbReference type="GO" id="GO:0004822">
    <property type="term" value="F:isoleucine-tRNA ligase activity"/>
    <property type="evidence" value="ECO:0007669"/>
    <property type="project" value="UniProtKB-UniRule"/>
</dbReference>
<comment type="cofactor">
    <cofactor evidence="10">
        <name>Zn(2+)</name>
        <dbReference type="ChEBI" id="CHEBI:29105"/>
    </cofactor>
</comment>
<dbReference type="Proteomes" id="UP000248557">
    <property type="component" value="Unassembled WGS sequence"/>
</dbReference>
<dbReference type="EC" id="6.1.1.5" evidence="10"/>
<dbReference type="PANTHER" id="PTHR42780:SF1">
    <property type="entry name" value="ISOLEUCINE--TRNA LIGASE, CYTOPLASMIC"/>
    <property type="match status" value="1"/>
</dbReference>
<keyword evidence="5 10" id="KW-0862">Zinc</keyword>
<dbReference type="GO" id="GO:0002161">
    <property type="term" value="F:aminoacyl-tRNA deacylase activity"/>
    <property type="evidence" value="ECO:0007669"/>
    <property type="project" value="InterPro"/>
</dbReference>
<keyword evidence="7 10" id="KW-0648">Protein biosynthesis</keyword>
<keyword evidence="6 10" id="KW-0067">ATP-binding</keyword>
<evidence type="ECO:0000256" key="10">
    <source>
        <dbReference type="HAMAP-Rule" id="MF_02003"/>
    </source>
</evidence>
<dbReference type="GO" id="GO:0005737">
    <property type="term" value="C:cytoplasm"/>
    <property type="evidence" value="ECO:0007669"/>
    <property type="project" value="UniProtKB-SubCell"/>
</dbReference>
<protein>
    <recommendedName>
        <fullName evidence="10">Isoleucine--tRNA ligase</fullName>
        <ecNumber evidence="10">6.1.1.5</ecNumber>
    </recommendedName>
    <alternativeName>
        <fullName evidence="10">Isoleucyl-tRNA synthetase</fullName>
        <shortName evidence="10">IleRS</shortName>
    </alternativeName>
</protein>
<dbReference type="InterPro" id="IPR002301">
    <property type="entry name" value="Ile-tRNA-ligase"/>
</dbReference>
<evidence type="ECO:0000313" key="14">
    <source>
        <dbReference type="Proteomes" id="UP000248557"/>
    </source>
</evidence>
<evidence type="ECO:0000256" key="2">
    <source>
        <dbReference type="ARBA" id="ARBA00022598"/>
    </source>
</evidence>
<dbReference type="EMBL" id="NGJK01000091">
    <property type="protein sequence ID" value="RAP02456.1"/>
    <property type="molecule type" value="Genomic_DNA"/>
</dbReference>
<dbReference type="InterPro" id="IPR009080">
    <property type="entry name" value="tRNAsynth_Ia_anticodon-bd"/>
</dbReference>
<dbReference type="RefSeq" id="WP_011407037.1">
    <property type="nucleotide sequence ID" value="NZ_CAUHHK010000021.1"/>
</dbReference>
<dbReference type="FunFam" id="1.10.730.10:FF:000033">
    <property type="entry name" value="Valine--tRNA ligase"/>
    <property type="match status" value="1"/>
</dbReference>
<sequence>MPIDEVEQGYNKDLEKKIQSFWQENDIYNKTSKQRENRPKYSFLDGPPYCSGRIHLGTAWNKTIKDSFLRYKSMNGYSLRRQAGWDTHGLPIEHKVEELLDIKSKQEIEEKYGIDNFVEKCKEFAIKNKEDMTQQFKQMGVWMDWQDPYVTYDNGYMESCWWTLKQADKRDLLTQDKRVITWCPHCQTALANAEIEYGDKQDPSIYVKFKLKKQEYDIPSYVLIWTTTPWTIPANLAVSIHPDFDYSYVKVHNDKLDSDEIFIVADALIESIFGETEKTILKTLKGETLKGLEYIHPLSQNIPYQSTHNHKIILGTHVTLEEGTGCVHTAPGHGPEDYEVGVKNGLEPFCPVGEDGCYTSDAGVYEGLEIHEANDRITHELEHANALLNYGTIDHRVGFCWRCKTPIIYIATKQWFIKVTQIKDQMLEQVDSVEWVPSWAGESRFRNWVENARDWTISRQRYWGIPLPIWTCSDCGSKVVIGSKEELKTLSGDDTLEGDFVHRPHVDNITIPCECGSTMHRVPDVLDVWIDSGVAGWAALHYPQNPSENFDEWFPYDFITEGHDQTRGWFYSQLGLGVAAFGKAPYKKVLMHGFTLDEDGKKMSKSLGNVVSPEEVIEKYGADVLRFYLLDANKPWDDLKFHWDEVQNSSKLFNILWNVYYFATTYMSLDNFNPTKHNRDDLIFREEDLWIESRINSLIKSVGEDIESLVFNRATEKITDFILEDLSRWYVRLIRGRTWVESDDPDKLGAYYTLYYTLKNLIMVLAPISPHVTEEIYQNLVRGVEEDAPESVHMLDWTYSSEKIDTKLEENMKYIRDILEASAHARDVARFKLRWPVQNITVVTEDDGVKEAISSLKSVLLEQANTKDIIIESQLENAIIIAKPNMSILGPKLRGDLGRVKKYFESDDVDGAKVQQQLQENGEYVVTLGDKDITLVEEEILFEKEVPENLVSCDFENGSVYVNTELTPEIYSEAMARELIRRIQDMRKDLDLNVEANIHVTVECSNDFKDAVIAHQEYISNEVRTDKLEFETIVDDGYVKEWKIEEEQLKILIKE</sequence>
<dbReference type="PANTHER" id="PTHR42780">
    <property type="entry name" value="SOLEUCYL-TRNA SYNTHETASE"/>
    <property type="match status" value="1"/>
</dbReference>
<comment type="subunit">
    <text evidence="10">Monomer.</text>
</comment>
<keyword evidence="4 10" id="KW-0547">Nucleotide-binding</keyword>
<evidence type="ECO:0000256" key="1">
    <source>
        <dbReference type="ARBA" id="ARBA00022490"/>
    </source>
</evidence>
<dbReference type="NCBIfam" id="TIGR00392">
    <property type="entry name" value="ileS"/>
    <property type="match status" value="1"/>
</dbReference>
<comment type="subcellular location">
    <subcellularLocation>
        <location evidence="10">Cytoplasm</location>
    </subcellularLocation>
</comment>
<dbReference type="AlphaFoldDB" id="A0A328Q4F7"/>
<dbReference type="Gene3D" id="1.10.730.10">
    <property type="entry name" value="Isoleucyl-tRNA Synthetase, Domain 1"/>
    <property type="match status" value="1"/>
</dbReference>
<dbReference type="GeneID" id="41326041"/>
<comment type="domain">
    <text evidence="10">IleRS has two distinct active sites: one for aminoacylation and one for editing. The misactivated valine is translocated from the active site to the editing site, which sterically excludes the correctly activated isoleucine. The single editing site contains two valyl binding pockets, one specific for each substrate (Val-AMP or Val-tRNA(Ile)).</text>
</comment>
<dbReference type="SUPFAM" id="SSF52374">
    <property type="entry name" value="Nucleotidylyl transferase"/>
    <property type="match status" value="1"/>
</dbReference>
<keyword evidence="3 10" id="KW-0479">Metal-binding</keyword>
<evidence type="ECO:0000259" key="11">
    <source>
        <dbReference type="Pfam" id="PF00133"/>
    </source>
</evidence>
<dbReference type="SUPFAM" id="SSF50677">
    <property type="entry name" value="ValRS/IleRS/LeuRS editing domain"/>
    <property type="match status" value="1"/>
</dbReference>
<evidence type="ECO:0000256" key="6">
    <source>
        <dbReference type="ARBA" id="ARBA00022840"/>
    </source>
</evidence>